<feature type="transmembrane region" description="Helical" evidence="6">
    <location>
        <begin position="52"/>
        <end position="75"/>
    </location>
</feature>
<evidence type="ECO:0000256" key="3">
    <source>
        <dbReference type="ARBA" id="ARBA00022692"/>
    </source>
</evidence>
<evidence type="ECO:0000256" key="5">
    <source>
        <dbReference type="ARBA" id="ARBA00023136"/>
    </source>
</evidence>
<feature type="transmembrane region" description="Helical" evidence="6">
    <location>
        <begin position="210"/>
        <end position="231"/>
    </location>
</feature>
<evidence type="ECO:0000256" key="2">
    <source>
        <dbReference type="ARBA" id="ARBA00022475"/>
    </source>
</evidence>
<feature type="transmembrane region" description="Helical" evidence="6">
    <location>
        <begin position="322"/>
        <end position="344"/>
    </location>
</feature>
<sequence length="483" mass="54282">MTKYKQLPVQVRASFWFLICAFVQRGLSVLTTPIFTRLLTPQEYGQFSVFNSWLNVVTILVSLNLYAGVYMQGLVKFDREQATFSSSMQGLTVVLAGGWTAGYLLFRTQVNQLLGLPTVQVLAMLVIIWAGAAFNFWSVAQRVAYRYRRLVAMTLLVTVSQPVVGIWLVVHAQDKVTARIVGLALVQLIAYVGFFFVQMSRGRRFFSARFWKYAICFNVPLLPHFLSQAVLFSSDRIMIDKMLGAGVAGIYTLASAISMLTTLFNDVLLQTLEPWMYQKIKAGRAGDISRVALPALGMIAAINIGFIAFAPELVAIFAPASYLQAIWVMPPITMSVFFAFLYNFFVVFELYYEKTLFVTVATIAGAGLNLGLNFWLIPRLGFYAAGYTTLICYVAYALGHYLLMQRICRERLSGVRVYRPRRLLGIIGIFMSIGLLFLASYHWPLIRYGLIGVGILALFLTRRRLVTTVRDLIAVRQGDETAE</sequence>
<organism evidence="7 8">
    <name type="scientific">Levilactobacillus tongjiangensis</name>
    <dbReference type="NCBI Taxonomy" id="2486023"/>
    <lineage>
        <taxon>Bacteria</taxon>
        <taxon>Bacillati</taxon>
        <taxon>Bacillota</taxon>
        <taxon>Bacilli</taxon>
        <taxon>Lactobacillales</taxon>
        <taxon>Lactobacillaceae</taxon>
        <taxon>Levilactobacillus</taxon>
    </lineage>
</organism>
<feature type="transmembrane region" description="Helical" evidence="6">
    <location>
        <begin position="118"/>
        <end position="138"/>
    </location>
</feature>
<feature type="transmembrane region" description="Helical" evidence="6">
    <location>
        <begin position="87"/>
        <end position="106"/>
    </location>
</feature>
<comment type="subcellular location">
    <subcellularLocation>
        <location evidence="1">Cell membrane</location>
        <topology evidence="1">Multi-pass membrane protein</topology>
    </subcellularLocation>
</comment>
<dbReference type="PANTHER" id="PTHR30250">
    <property type="entry name" value="PST FAMILY PREDICTED COLANIC ACID TRANSPORTER"/>
    <property type="match status" value="1"/>
</dbReference>
<evidence type="ECO:0000313" key="7">
    <source>
        <dbReference type="EMBL" id="MFC6207742.1"/>
    </source>
</evidence>
<feature type="transmembrane region" description="Helical" evidence="6">
    <location>
        <begin position="243"/>
        <end position="269"/>
    </location>
</feature>
<protein>
    <submittedName>
        <fullName evidence="7">Lipopolysaccharide biosynthesis protein</fullName>
    </submittedName>
</protein>
<name>A0ABW1SUB0_9LACO</name>
<keyword evidence="3 6" id="KW-0812">Transmembrane</keyword>
<feature type="transmembrane region" description="Helical" evidence="6">
    <location>
        <begin position="423"/>
        <end position="439"/>
    </location>
</feature>
<dbReference type="Proteomes" id="UP001596254">
    <property type="component" value="Unassembled WGS sequence"/>
</dbReference>
<evidence type="ECO:0000256" key="4">
    <source>
        <dbReference type="ARBA" id="ARBA00022989"/>
    </source>
</evidence>
<feature type="transmembrane region" description="Helical" evidence="6">
    <location>
        <begin position="356"/>
        <end position="376"/>
    </location>
</feature>
<dbReference type="PANTHER" id="PTHR30250:SF11">
    <property type="entry name" value="O-ANTIGEN TRANSPORTER-RELATED"/>
    <property type="match status" value="1"/>
</dbReference>
<proteinExistence type="predicted"/>
<comment type="caution">
    <text evidence="7">The sequence shown here is derived from an EMBL/GenBank/DDBJ whole genome shotgun (WGS) entry which is preliminary data.</text>
</comment>
<keyword evidence="8" id="KW-1185">Reference proteome</keyword>
<dbReference type="RefSeq" id="WP_225426654.1">
    <property type="nucleotide sequence ID" value="NZ_JBHSSK010000024.1"/>
</dbReference>
<dbReference type="EMBL" id="JBHSSK010000024">
    <property type="protein sequence ID" value="MFC6207742.1"/>
    <property type="molecule type" value="Genomic_DNA"/>
</dbReference>
<reference evidence="8" key="1">
    <citation type="journal article" date="2019" name="Int. J. Syst. Evol. Microbiol.">
        <title>The Global Catalogue of Microorganisms (GCM) 10K type strain sequencing project: providing services to taxonomists for standard genome sequencing and annotation.</title>
        <authorList>
            <consortium name="The Broad Institute Genomics Platform"/>
            <consortium name="The Broad Institute Genome Sequencing Center for Infectious Disease"/>
            <person name="Wu L."/>
            <person name="Ma J."/>
        </authorList>
    </citation>
    <scope>NUCLEOTIDE SEQUENCE [LARGE SCALE GENOMIC DNA]</scope>
    <source>
        <strain evidence="8">CCM 8905</strain>
    </source>
</reference>
<dbReference type="Pfam" id="PF01943">
    <property type="entry name" value="Polysacc_synt"/>
    <property type="match status" value="1"/>
</dbReference>
<evidence type="ECO:0000256" key="1">
    <source>
        <dbReference type="ARBA" id="ARBA00004651"/>
    </source>
</evidence>
<dbReference type="InterPro" id="IPR002797">
    <property type="entry name" value="Polysacc_synth"/>
</dbReference>
<dbReference type="InterPro" id="IPR050833">
    <property type="entry name" value="Poly_Biosynth_Transport"/>
</dbReference>
<feature type="transmembrane region" description="Helical" evidence="6">
    <location>
        <begin position="445"/>
        <end position="461"/>
    </location>
</feature>
<keyword evidence="2" id="KW-1003">Cell membrane</keyword>
<keyword evidence="5 6" id="KW-0472">Membrane</keyword>
<feature type="transmembrane region" description="Helical" evidence="6">
    <location>
        <begin position="150"/>
        <end position="170"/>
    </location>
</feature>
<evidence type="ECO:0000313" key="8">
    <source>
        <dbReference type="Proteomes" id="UP001596254"/>
    </source>
</evidence>
<feature type="transmembrane region" description="Helical" evidence="6">
    <location>
        <begin position="290"/>
        <end position="310"/>
    </location>
</feature>
<keyword evidence="4 6" id="KW-1133">Transmembrane helix</keyword>
<gene>
    <name evidence="7" type="ORF">ACFP1G_09705</name>
</gene>
<feature type="transmembrane region" description="Helical" evidence="6">
    <location>
        <begin position="176"/>
        <end position="198"/>
    </location>
</feature>
<feature type="transmembrane region" description="Helical" evidence="6">
    <location>
        <begin position="382"/>
        <end position="403"/>
    </location>
</feature>
<evidence type="ECO:0000256" key="6">
    <source>
        <dbReference type="SAM" id="Phobius"/>
    </source>
</evidence>
<accession>A0ABW1SUB0</accession>